<protein>
    <submittedName>
        <fullName evidence="1">Uncharacterized protein</fullName>
    </submittedName>
</protein>
<dbReference type="AlphaFoldDB" id="A0A4Q9MMX3"/>
<proteinExistence type="predicted"/>
<gene>
    <name evidence="1" type="ORF">BD311DRAFT_760252</name>
</gene>
<dbReference type="Proteomes" id="UP000292957">
    <property type="component" value="Unassembled WGS sequence"/>
</dbReference>
<sequence>MARPSATRFVATCQVVSNHRFVALASPHNGHSYCGSQRGSQPTHAFQQTLFIDCAARTSLHPSLVHQRATRAHHRPLSYNNPRIMIVTCPRDSSSSTDTVGTLAAILAAALNDYGQSCGCDTRIRTHSSNITHYQDFHSAKTSRRGKSSLYIVYAILSSAQEG</sequence>
<dbReference type="EMBL" id="ML143431">
    <property type="protein sequence ID" value="TBU27521.1"/>
    <property type="molecule type" value="Genomic_DNA"/>
</dbReference>
<name>A0A4Q9MMX3_9APHY</name>
<evidence type="ECO:0000313" key="1">
    <source>
        <dbReference type="EMBL" id="TBU27521.1"/>
    </source>
</evidence>
<dbReference type="OrthoDB" id="2758217at2759"/>
<reference evidence="1" key="1">
    <citation type="submission" date="2019-01" db="EMBL/GenBank/DDBJ databases">
        <title>Draft genome sequences of three monokaryotic isolates of the white-rot basidiomycete fungus Dichomitus squalens.</title>
        <authorList>
            <consortium name="DOE Joint Genome Institute"/>
            <person name="Lopez S.C."/>
            <person name="Andreopoulos B."/>
            <person name="Pangilinan J."/>
            <person name="Lipzen A."/>
            <person name="Riley R."/>
            <person name="Ahrendt S."/>
            <person name="Ng V."/>
            <person name="Barry K."/>
            <person name="Daum C."/>
            <person name="Grigoriev I.V."/>
            <person name="Hilden K.S."/>
            <person name="Makela M.R."/>
            <person name="de Vries R.P."/>
        </authorList>
    </citation>
    <scope>NUCLEOTIDE SEQUENCE [LARGE SCALE GENOMIC DNA]</scope>
    <source>
        <strain evidence="1">OM18370.1</strain>
    </source>
</reference>
<accession>A0A4Q9MMX3</accession>
<organism evidence="1">
    <name type="scientific">Dichomitus squalens</name>
    <dbReference type="NCBI Taxonomy" id="114155"/>
    <lineage>
        <taxon>Eukaryota</taxon>
        <taxon>Fungi</taxon>
        <taxon>Dikarya</taxon>
        <taxon>Basidiomycota</taxon>
        <taxon>Agaricomycotina</taxon>
        <taxon>Agaricomycetes</taxon>
        <taxon>Polyporales</taxon>
        <taxon>Polyporaceae</taxon>
        <taxon>Dichomitus</taxon>
    </lineage>
</organism>